<evidence type="ECO:0000259" key="13">
    <source>
        <dbReference type="PROSITE" id="PS50885"/>
    </source>
</evidence>
<dbReference type="PANTHER" id="PTHR45436">
    <property type="entry name" value="SENSOR HISTIDINE KINASE YKOH"/>
    <property type="match status" value="1"/>
</dbReference>
<keyword evidence="17" id="KW-1185">Reference proteome</keyword>
<comment type="catalytic activity">
    <reaction evidence="1">
        <text>ATP + protein L-histidine = ADP + protein N-phospho-L-histidine.</text>
        <dbReference type="EC" id="2.7.13.3"/>
    </reaction>
</comment>
<keyword evidence="8 11" id="KW-1133">Transmembrane helix</keyword>
<comment type="subcellular location">
    <subcellularLocation>
        <location evidence="2">Membrane</location>
    </subcellularLocation>
</comment>
<evidence type="ECO:0000313" key="14">
    <source>
        <dbReference type="EMBL" id="QGZ41913.1"/>
    </source>
</evidence>
<proteinExistence type="predicted"/>
<sequence length="479" mass="52085">MLILGIRIGITTRLFCALLVVSVLTALGVGLGTRWSFQRGFQGYLNEVEARRMEAMAFELARAYREHGNWDFIRGNQGAWERYTGAIGRERATAPLAGDTSIHHEGGDSIYYAVPGRGPRRLALYDMDGAHLAGNHQTEGDMPLRYQRVLVDGRQVATLVGAPLRGLSEEAEQGFLVQQQRDSALIGLATLALAALAAMLLARSFVAPTRRLTVAAAKVAAGDYGVRVPDGGRDELATLARNFNSMTATLESNEALRRHFMADISHELRTPLAVLQAQLEAMEDGIEPMNQRSVTLLTEEVATLSRLIEDMRQITLTDAGVFDYHIAPLDLAQLVGAELAKWRDPLAVARTAVYAELPEHLTTRGDTIRLRQLLRNLFTNLLRHAEGATRVALLLKREDGHAVLTFADDGRGVPHEALTMLFERFWRGDSSRSRGTGGSGLGLAICRSIAEAHGGTIAAGATLGGGLTITLRLPLEEPA</sequence>
<evidence type="ECO:0000256" key="3">
    <source>
        <dbReference type="ARBA" id="ARBA00012438"/>
    </source>
</evidence>
<evidence type="ECO:0000259" key="12">
    <source>
        <dbReference type="PROSITE" id="PS50109"/>
    </source>
</evidence>
<dbReference type="CDD" id="cd06225">
    <property type="entry name" value="HAMP"/>
    <property type="match status" value="1"/>
</dbReference>
<gene>
    <name evidence="14" type="ORF">GO485_24555</name>
    <name evidence="15" type="ORF">IP92_04266</name>
</gene>
<feature type="domain" description="HAMP" evidence="13">
    <location>
        <begin position="203"/>
        <end position="255"/>
    </location>
</feature>
<dbReference type="Gene3D" id="6.10.340.10">
    <property type="match status" value="1"/>
</dbReference>
<dbReference type="RefSeq" id="WP_145878888.1">
    <property type="nucleotide sequence ID" value="NZ_CP046904.1"/>
</dbReference>
<dbReference type="PROSITE" id="PS50109">
    <property type="entry name" value="HIS_KIN"/>
    <property type="match status" value="1"/>
</dbReference>
<evidence type="ECO:0000256" key="9">
    <source>
        <dbReference type="ARBA" id="ARBA00023012"/>
    </source>
</evidence>
<evidence type="ECO:0000313" key="17">
    <source>
        <dbReference type="Proteomes" id="UP000437862"/>
    </source>
</evidence>
<dbReference type="Pfam" id="PF02518">
    <property type="entry name" value="HATPase_c"/>
    <property type="match status" value="1"/>
</dbReference>
<dbReference type="GO" id="GO:0000155">
    <property type="term" value="F:phosphorelay sensor kinase activity"/>
    <property type="evidence" value="ECO:0007669"/>
    <property type="project" value="InterPro"/>
</dbReference>
<dbReference type="EMBL" id="VLKW01000009">
    <property type="protein sequence ID" value="TWI44321.1"/>
    <property type="molecule type" value="Genomic_DNA"/>
</dbReference>
<evidence type="ECO:0000256" key="1">
    <source>
        <dbReference type="ARBA" id="ARBA00000085"/>
    </source>
</evidence>
<dbReference type="InterPro" id="IPR036097">
    <property type="entry name" value="HisK_dim/P_sf"/>
</dbReference>
<dbReference type="EC" id="2.7.13.3" evidence="3"/>
<reference evidence="15 16" key="1">
    <citation type="journal article" date="2015" name="Stand. Genomic Sci.">
        <title>Genomic Encyclopedia of Bacterial and Archaeal Type Strains, Phase III: the genomes of soil and plant-associated and newly described type strains.</title>
        <authorList>
            <person name="Whitman W.B."/>
            <person name="Woyke T."/>
            <person name="Klenk H.P."/>
            <person name="Zhou Y."/>
            <person name="Lilburn T.G."/>
            <person name="Beck B.J."/>
            <person name="De Vos P."/>
            <person name="Vandamme P."/>
            <person name="Eisen J.A."/>
            <person name="Garrity G."/>
            <person name="Hugenholtz P."/>
            <person name="Kyrpides N.C."/>
        </authorList>
    </citation>
    <scope>NUCLEOTIDE SEQUENCE [LARGE SCALE GENOMIC DNA]</scope>
    <source>
        <strain evidence="15 16">CGMCC 1.10685</strain>
    </source>
</reference>
<accession>A0A562PIP5</accession>
<name>A0A562PIP5_9BURK</name>
<dbReference type="PANTHER" id="PTHR45436:SF5">
    <property type="entry name" value="SENSOR HISTIDINE KINASE TRCS"/>
    <property type="match status" value="1"/>
</dbReference>
<feature type="domain" description="Histidine kinase" evidence="12">
    <location>
        <begin position="263"/>
        <end position="477"/>
    </location>
</feature>
<dbReference type="Pfam" id="PF00512">
    <property type="entry name" value="HisKA"/>
    <property type="match status" value="1"/>
</dbReference>
<dbReference type="Proteomes" id="UP000315112">
    <property type="component" value="Unassembled WGS sequence"/>
</dbReference>
<evidence type="ECO:0000256" key="5">
    <source>
        <dbReference type="ARBA" id="ARBA00022679"/>
    </source>
</evidence>
<keyword evidence="4" id="KW-0597">Phosphoprotein</keyword>
<dbReference type="OrthoDB" id="9804645at2"/>
<dbReference type="Gene3D" id="1.10.287.130">
    <property type="match status" value="1"/>
</dbReference>
<dbReference type="InterPro" id="IPR005467">
    <property type="entry name" value="His_kinase_dom"/>
</dbReference>
<dbReference type="InterPro" id="IPR003594">
    <property type="entry name" value="HATPase_dom"/>
</dbReference>
<dbReference type="SUPFAM" id="SSF55874">
    <property type="entry name" value="ATPase domain of HSP90 chaperone/DNA topoisomerase II/histidine kinase"/>
    <property type="match status" value="1"/>
</dbReference>
<dbReference type="Gene3D" id="3.30.565.10">
    <property type="entry name" value="Histidine kinase-like ATPase, C-terminal domain"/>
    <property type="match status" value="1"/>
</dbReference>
<dbReference type="PRINTS" id="PR00344">
    <property type="entry name" value="BCTRLSENSOR"/>
</dbReference>
<evidence type="ECO:0000256" key="11">
    <source>
        <dbReference type="SAM" id="Phobius"/>
    </source>
</evidence>
<organism evidence="15 16">
    <name type="scientific">Pseudoduganella flava</name>
    <dbReference type="NCBI Taxonomy" id="871742"/>
    <lineage>
        <taxon>Bacteria</taxon>
        <taxon>Pseudomonadati</taxon>
        <taxon>Pseudomonadota</taxon>
        <taxon>Betaproteobacteria</taxon>
        <taxon>Burkholderiales</taxon>
        <taxon>Oxalobacteraceae</taxon>
        <taxon>Telluria group</taxon>
        <taxon>Pseudoduganella</taxon>
    </lineage>
</organism>
<dbReference type="EMBL" id="CP046904">
    <property type="protein sequence ID" value="QGZ41913.1"/>
    <property type="molecule type" value="Genomic_DNA"/>
</dbReference>
<reference evidence="15" key="2">
    <citation type="submission" date="2019-07" db="EMBL/GenBank/DDBJ databases">
        <authorList>
            <person name="Whitman W."/>
            <person name="Huntemann M."/>
            <person name="Clum A."/>
            <person name="Pillay M."/>
            <person name="Palaniappan K."/>
            <person name="Varghese N."/>
            <person name="Mikhailova N."/>
            <person name="Stamatis D."/>
            <person name="Reddy T."/>
            <person name="Daum C."/>
            <person name="Shapiro N."/>
            <person name="Ivanova N."/>
            <person name="Kyrpides N."/>
            <person name="Woyke T."/>
        </authorList>
    </citation>
    <scope>NUCLEOTIDE SEQUENCE</scope>
    <source>
        <strain evidence="15">CGMCC 1.10685</strain>
    </source>
</reference>
<dbReference type="InterPro" id="IPR036890">
    <property type="entry name" value="HATPase_C_sf"/>
</dbReference>
<feature type="transmembrane region" description="Helical" evidence="11">
    <location>
        <begin position="184"/>
        <end position="202"/>
    </location>
</feature>
<evidence type="ECO:0000256" key="2">
    <source>
        <dbReference type="ARBA" id="ARBA00004370"/>
    </source>
</evidence>
<dbReference type="InterPro" id="IPR003661">
    <property type="entry name" value="HisK_dim/P_dom"/>
</dbReference>
<dbReference type="CDD" id="cd00082">
    <property type="entry name" value="HisKA"/>
    <property type="match status" value="1"/>
</dbReference>
<dbReference type="SMART" id="SM00387">
    <property type="entry name" value="HATPase_c"/>
    <property type="match status" value="1"/>
</dbReference>
<dbReference type="AlphaFoldDB" id="A0A562PIP5"/>
<dbReference type="InterPro" id="IPR004358">
    <property type="entry name" value="Sig_transdc_His_kin-like_C"/>
</dbReference>
<evidence type="ECO:0000256" key="6">
    <source>
        <dbReference type="ARBA" id="ARBA00022692"/>
    </source>
</evidence>
<evidence type="ECO:0000256" key="7">
    <source>
        <dbReference type="ARBA" id="ARBA00022777"/>
    </source>
</evidence>
<dbReference type="Pfam" id="PF00672">
    <property type="entry name" value="HAMP"/>
    <property type="match status" value="1"/>
</dbReference>
<evidence type="ECO:0000313" key="16">
    <source>
        <dbReference type="Proteomes" id="UP000315112"/>
    </source>
</evidence>
<keyword evidence="9" id="KW-0902">Two-component regulatory system</keyword>
<dbReference type="InterPro" id="IPR003660">
    <property type="entry name" value="HAMP_dom"/>
</dbReference>
<dbReference type="SMART" id="SM00304">
    <property type="entry name" value="HAMP"/>
    <property type="match status" value="1"/>
</dbReference>
<dbReference type="GO" id="GO:0005886">
    <property type="term" value="C:plasma membrane"/>
    <property type="evidence" value="ECO:0007669"/>
    <property type="project" value="TreeGrafter"/>
</dbReference>
<evidence type="ECO:0000256" key="8">
    <source>
        <dbReference type="ARBA" id="ARBA00022989"/>
    </source>
</evidence>
<dbReference type="SMART" id="SM00388">
    <property type="entry name" value="HisKA"/>
    <property type="match status" value="1"/>
</dbReference>
<keyword evidence="10 11" id="KW-0472">Membrane</keyword>
<dbReference type="Proteomes" id="UP000437862">
    <property type="component" value="Chromosome"/>
</dbReference>
<evidence type="ECO:0000256" key="4">
    <source>
        <dbReference type="ARBA" id="ARBA00022553"/>
    </source>
</evidence>
<dbReference type="SUPFAM" id="SSF47384">
    <property type="entry name" value="Homodimeric domain of signal transducing histidine kinase"/>
    <property type="match status" value="1"/>
</dbReference>
<evidence type="ECO:0000256" key="10">
    <source>
        <dbReference type="ARBA" id="ARBA00023136"/>
    </source>
</evidence>
<keyword evidence="5" id="KW-0808">Transferase</keyword>
<keyword evidence="6 11" id="KW-0812">Transmembrane</keyword>
<reference evidence="14 17" key="3">
    <citation type="submission" date="2019-12" db="EMBL/GenBank/DDBJ databases">
        <title>Draft Genome Sequences of Six Type Strains of the Genus Massilia.</title>
        <authorList>
            <person name="Miess H."/>
            <person name="Frediansyah A."/>
            <person name="Goeker M."/>
            <person name="Gross H."/>
        </authorList>
    </citation>
    <scope>NUCLEOTIDE SEQUENCE [LARGE SCALE GENOMIC DNA]</scope>
    <source>
        <strain evidence="14 17">DSM 26639</strain>
    </source>
</reference>
<dbReference type="InterPro" id="IPR050428">
    <property type="entry name" value="TCS_sensor_his_kinase"/>
</dbReference>
<evidence type="ECO:0000313" key="15">
    <source>
        <dbReference type="EMBL" id="TWI44321.1"/>
    </source>
</evidence>
<keyword evidence="7 15" id="KW-0418">Kinase</keyword>
<dbReference type="PROSITE" id="PS50885">
    <property type="entry name" value="HAMP"/>
    <property type="match status" value="1"/>
</dbReference>
<protein>
    <recommendedName>
        <fullName evidence="3">histidine kinase</fullName>
        <ecNumber evidence="3">2.7.13.3</ecNumber>
    </recommendedName>
</protein>
<dbReference type="SUPFAM" id="SSF158472">
    <property type="entry name" value="HAMP domain-like"/>
    <property type="match status" value="1"/>
</dbReference>